<organism evidence="2 3">
    <name type="scientific">Dehalobacter restrictus</name>
    <dbReference type="NCBI Taxonomy" id="55583"/>
    <lineage>
        <taxon>Bacteria</taxon>
        <taxon>Bacillati</taxon>
        <taxon>Bacillota</taxon>
        <taxon>Clostridia</taxon>
        <taxon>Eubacteriales</taxon>
        <taxon>Desulfitobacteriaceae</taxon>
        <taxon>Dehalobacter</taxon>
    </lineage>
</organism>
<feature type="transmembrane region" description="Helical" evidence="1">
    <location>
        <begin position="110"/>
        <end position="130"/>
    </location>
</feature>
<feature type="transmembrane region" description="Helical" evidence="1">
    <location>
        <begin position="210"/>
        <end position="232"/>
    </location>
</feature>
<accession>A0A857DMJ5</accession>
<dbReference type="EMBL" id="CP046996">
    <property type="protein sequence ID" value="QHA01585.1"/>
    <property type="molecule type" value="Genomic_DNA"/>
</dbReference>
<name>A0A857DMJ5_9FIRM</name>
<dbReference type="RefSeq" id="WP_019224672.1">
    <property type="nucleotide sequence ID" value="NZ_CP148032.1"/>
</dbReference>
<gene>
    <name evidence="2" type="ORF">GQ588_13515</name>
</gene>
<proteinExistence type="predicted"/>
<protein>
    <submittedName>
        <fullName evidence="2">Uncharacterized protein</fullName>
    </submittedName>
</protein>
<keyword evidence="1" id="KW-1133">Transmembrane helix</keyword>
<keyword evidence="1" id="KW-0812">Transmembrane</keyword>
<evidence type="ECO:0000256" key="1">
    <source>
        <dbReference type="SAM" id="Phobius"/>
    </source>
</evidence>
<reference evidence="2 3" key="1">
    <citation type="submission" date="2019-12" db="EMBL/GenBank/DDBJ databases">
        <title>Sequence classification of anaerobic respiratory reductive dehalogenases: First we see many, then we see few.</title>
        <authorList>
            <person name="Molenda O."/>
            <person name="Puentes Jacome L.A."/>
            <person name="Cao X."/>
            <person name="Nesbo C.L."/>
            <person name="Tang S."/>
            <person name="Morson N."/>
            <person name="Patron J."/>
            <person name="Lomheim L."/>
            <person name="Wishart D.S."/>
            <person name="Edwards E.A."/>
        </authorList>
    </citation>
    <scope>NUCLEOTIDE SEQUENCE [LARGE SCALE GENOMIC DNA]</scope>
    <source>
        <strain evidence="2 3">12DCA</strain>
    </source>
</reference>
<keyword evidence="1" id="KW-0472">Membrane</keyword>
<evidence type="ECO:0000313" key="3">
    <source>
        <dbReference type="Proteomes" id="UP000430508"/>
    </source>
</evidence>
<dbReference type="AlphaFoldDB" id="A0A857DMJ5"/>
<evidence type="ECO:0000313" key="2">
    <source>
        <dbReference type="EMBL" id="QHA01585.1"/>
    </source>
</evidence>
<dbReference type="Proteomes" id="UP000430508">
    <property type="component" value="Chromosome"/>
</dbReference>
<sequence length="233" mass="26026">MKKAAYIIIAMIIFWNGVTHTNDFNYRYAVNHSNPVNYYYQPQPGNPRKPWGCPMQQNSWNNGIHPLFEPSIPSRANLILLTPAIFGAAAALTVGFSLYGRSFSRGYSKFIFFVNIYAIIASLGAGTYIFETLTLEERKDAKLKDIILPLITVILFFALLFNLVYSLYPSSFSGTIGKTRVTQFISFLSLSIGSISVGETFNVTPEKSGTQIMAAVESFWNLFVLSLLISLIT</sequence>
<feature type="transmembrane region" description="Helical" evidence="1">
    <location>
        <begin position="146"/>
        <end position="168"/>
    </location>
</feature>
<feature type="transmembrane region" description="Helical" evidence="1">
    <location>
        <begin position="78"/>
        <end position="98"/>
    </location>
</feature>
<feature type="transmembrane region" description="Helical" evidence="1">
    <location>
        <begin position="180"/>
        <end position="198"/>
    </location>
</feature>